<evidence type="ECO:0008006" key="5">
    <source>
        <dbReference type="Google" id="ProtNLM"/>
    </source>
</evidence>
<dbReference type="InterPro" id="IPR027417">
    <property type="entry name" value="P-loop_NTPase"/>
</dbReference>
<feature type="domain" description="Helicase C-terminal" evidence="3">
    <location>
        <begin position="750"/>
        <end position="896"/>
    </location>
</feature>
<dbReference type="FunFam" id="3.40.50.300:FF:000533">
    <property type="entry name" value="Helicase, Snf2 family"/>
    <property type="match status" value="1"/>
</dbReference>
<dbReference type="CDD" id="cd18012">
    <property type="entry name" value="DEXQc_arch_SWI2_SNF2"/>
    <property type="match status" value="1"/>
</dbReference>
<dbReference type="SUPFAM" id="SSF52540">
    <property type="entry name" value="P-loop containing nucleoside triphosphate hydrolases"/>
    <property type="match status" value="2"/>
</dbReference>
<dbReference type="InterPro" id="IPR013663">
    <property type="entry name" value="Helicase_SWF/SNF/SWI_bac"/>
</dbReference>
<feature type="domain" description="Helicase ATP-binding" evidence="2">
    <location>
        <begin position="461"/>
        <end position="621"/>
    </location>
</feature>
<dbReference type="GO" id="GO:0005524">
    <property type="term" value="F:ATP binding"/>
    <property type="evidence" value="ECO:0007669"/>
    <property type="project" value="InterPro"/>
</dbReference>
<dbReference type="Gene3D" id="3.40.50.300">
    <property type="entry name" value="P-loop containing nucleotide triphosphate hydrolases"/>
    <property type="match status" value="1"/>
</dbReference>
<feature type="non-terminal residue" evidence="4">
    <location>
        <position position="1"/>
    </location>
</feature>
<gene>
    <name evidence="4" type="ORF">LCGC14_1612660</name>
</gene>
<dbReference type="SMART" id="SM00490">
    <property type="entry name" value="HELICc"/>
    <property type="match status" value="1"/>
</dbReference>
<organism evidence="4">
    <name type="scientific">marine sediment metagenome</name>
    <dbReference type="NCBI Taxonomy" id="412755"/>
    <lineage>
        <taxon>unclassified sequences</taxon>
        <taxon>metagenomes</taxon>
        <taxon>ecological metagenomes</taxon>
    </lineage>
</organism>
<dbReference type="InterPro" id="IPR014001">
    <property type="entry name" value="Helicase_ATP-bd"/>
</dbReference>
<name>A0A0F9KNJ8_9ZZZZ</name>
<keyword evidence="1" id="KW-0378">Hydrolase</keyword>
<dbReference type="EMBL" id="LAZR01013075">
    <property type="protein sequence ID" value="KKM23688.1"/>
    <property type="molecule type" value="Genomic_DNA"/>
</dbReference>
<evidence type="ECO:0000259" key="3">
    <source>
        <dbReference type="PROSITE" id="PS51194"/>
    </source>
</evidence>
<evidence type="ECO:0000313" key="4">
    <source>
        <dbReference type="EMBL" id="KKM23688.1"/>
    </source>
</evidence>
<dbReference type="SMART" id="SM00487">
    <property type="entry name" value="DEXDc"/>
    <property type="match status" value="1"/>
</dbReference>
<dbReference type="AlphaFoldDB" id="A0A0F9KNJ8"/>
<evidence type="ECO:0000259" key="2">
    <source>
        <dbReference type="PROSITE" id="PS51192"/>
    </source>
</evidence>
<accession>A0A0F9KNJ8</accession>
<protein>
    <recommendedName>
        <fullName evidence="5">Helicase</fullName>
    </recommendedName>
</protein>
<evidence type="ECO:0000256" key="1">
    <source>
        <dbReference type="ARBA" id="ARBA00022801"/>
    </source>
</evidence>
<dbReference type="PROSITE" id="PS51192">
    <property type="entry name" value="HELICASE_ATP_BIND_1"/>
    <property type="match status" value="1"/>
</dbReference>
<dbReference type="Pfam" id="PF00176">
    <property type="entry name" value="SNF2-rel_dom"/>
    <property type="match status" value="1"/>
</dbReference>
<sequence length="910" mass="104381">IIKTLIASARFNENLNNERAQRIAKIDMPTFGDLLSKIHAIEMKNNTSRSLNDLSEDLPVLPSIFCLNLENPLSYSFSSAIVLFDLKYLEPPTSKILLDTNFVVDQNVVDIKNVSIFDCAKPALLHEGIYYKFPQHIKREHLKSLEFIRNMAIPEPLFGTFVENSLPELKRFAEVSSLDVIEKFVTLPFASNIKARCELSYLDGELEATLHFIYDGIEVKASSNQLDYDSISKFITEEGILARDLVKEREIINELFTDFLFNPETGTYISKSEKKIVEFMTEIIPNNQKVVEFECPQNLLDQFIYDQTKFILELDISKNTGFYTADLKVDGDLNGVKFDLLWECAAVGRAFIELKKHTISSSRFSKILVLDLEKLSKIVQIFDEVGLKKLTNHKEDRPLWSLVGIENSSFDNLPIKFKMSDKLKKIRDQMLSENISKPSDIPSTIKATLRKYQTEGIHWLEKTRRMYLNGILADDMGLGKTLQAIVAIVQNQSTKKAPSIVVCPTTLLYNWQEEVNKFSPKTNVIVVDGTPNQRKKTISSIEENDVIITSYTLIQKDIDLYKEITFSYTILDEAQHIKNRQTRNAKSVKLLNATHKMILTGTPIENSLDELWSLFDFLMPGFLSTYDRFTEKYLRTTGQTHTKNIEYLKRKVSPFILRRMKEDVLKELPPVTNILYHCKLTNSQLELYKSYAQSAKDELTKLVRRDGFAKVQIHVLATLTRLKQICCHPAIFAKETKEVGDSAKYEMLLELVQNLIDANHKTVIFSQYTKMLAIMRDDFEQKGIKFSYLDGTTKNRLQIVKEFNENKEKTIFLVSLKAGGTGLNITGADSVIHYDMWWNPAVESQATDRVHRIGQKNSVSSYKLVTVNTIEEKIVEMQNRKRGLVKKIVSSDDEAISKLTWEEVLELLQT</sequence>
<comment type="caution">
    <text evidence="4">The sequence shown here is derived from an EMBL/GenBank/DDBJ whole genome shotgun (WGS) entry which is preliminary data.</text>
</comment>
<dbReference type="Pfam" id="PF00271">
    <property type="entry name" value="Helicase_C"/>
    <property type="match status" value="1"/>
</dbReference>
<dbReference type="GO" id="GO:0016787">
    <property type="term" value="F:hydrolase activity"/>
    <property type="evidence" value="ECO:0007669"/>
    <property type="project" value="UniProtKB-KW"/>
</dbReference>
<dbReference type="CDD" id="cd18793">
    <property type="entry name" value="SF2_C_SNF"/>
    <property type="match status" value="1"/>
</dbReference>
<dbReference type="InterPro" id="IPR049730">
    <property type="entry name" value="SNF2/RAD54-like_C"/>
</dbReference>
<proteinExistence type="predicted"/>
<dbReference type="Gene3D" id="3.40.50.10810">
    <property type="entry name" value="Tandem AAA-ATPase domain"/>
    <property type="match status" value="1"/>
</dbReference>
<dbReference type="InterPro" id="IPR038718">
    <property type="entry name" value="SNF2-like_sf"/>
</dbReference>
<dbReference type="InterPro" id="IPR000330">
    <property type="entry name" value="SNF2_N"/>
</dbReference>
<dbReference type="PANTHER" id="PTHR10799">
    <property type="entry name" value="SNF2/RAD54 HELICASE FAMILY"/>
    <property type="match status" value="1"/>
</dbReference>
<dbReference type="Pfam" id="PF08455">
    <property type="entry name" value="SNF2_assoc"/>
    <property type="match status" value="1"/>
</dbReference>
<dbReference type="PROSITE" id="PS51194">
    <property type="entry name" value="HELICASE_CTER"/>
    <property type="match status" value="1"/>
</dbReference>
<dbReference type="InterPro" id="IPR001650">
    <property type="entry name" value="Helicase_C-like"/>
</dbReference>
<reference evidence="4" key="1">
    <citation type="journal article" date="2015" name="Nature">
        <title>Complex archaea that bridge the gap between prokaryotes and eukaryotes.</title>
        <authorList>
            <person name="Spang A."/>
            <person name="Saw J.H."/>
            <person name="Jorgensen S.L."/>
            <person name="Zaremba-Niedzwiedzka K."/>
            <person name="Martijn J."/>
            <person name="Lind A.E."/>
            <person name="van Eijk R."/>
            <person name="Schleper C."/>
            <person name="Guy L."/>
            <person name="Ettema T.J."/>
        </authorList>
    </citation>
    <scope>NUCLEOTIDE SEQUENCE</scope>
</reference>